<dbReference type="GO" id="GO:0030115">
    <property type="term" value="C:S-layer"/>
    <property type="evidence" value="ECO:0007669"/>
    <property type="project" value="InterPro"/>
</dbReference>
<feature type="domain" description="S-layer protein" evidence="4">
    <location>
        <begin position="76"/>
        <end position="169"/>
    </location>
</feature>
<dbReference type="Pfam" id="PF03217">
    <property type="entry name" value="SlpA"/>
    <property type="match status" value="2"/>
</dbReference>
<dbReference type="Pfam" id="PF22797">
    <property type="entry name" value="SlpA_D2"/>
    <property type="match status" value="1"/>
</dbReference>
<feature type="region of interest" description="Disordered" evidence="1">
    <location>
        <begin position="37"/>
        <end position="62"/>
    </location>
</feature>
<dbReference type="InterPro" id="IPR024968">
    <property type="entry name" value="SlpA_C_lactobacillus"/>
</dbReference>
<name>A0AB73BRR7_9LACO</name>
<keyword evidence="2" id="KW-0732">Signal</keyword>
<gene>
    <name evidence="5" type="ORF">F1C02_02545</name>
</gene>
<dbReference type="GO" id="GO:0005199">
    <property type="term" value="F:structural constituent of cell wall"/>
    <property type="evidence" value="ECO:0007669"/>
    <property type="project" value="InterPro"/>
</dbReference>
<protein>
    <submittedName>
        <fullName evidence="5">SlpX protein</fullName>
    </submittedName>
</protein>
<dbReference type="EMBL" id="VUAO01000004">
    <property type="protein sequence ID" value="KAA8799038.1"/>
    <property type="molecule type" value="Genomic_DNA"/>
</dbReference>
<reference evidence="5 6" key="1">
    <citation type="submission" date="2019-09" db="EMBL/GenBank/DDBJ databases">
        <title>Comparative analysis of L. crispatus genomes revealed niche specific adaptation to different host and body sites.</title>
        <authorList>
            <person name="Pan M."/>
            <person name="Hidalgo-Cantabrana C."/>
            <person name="Barrangou R."/>
        </authorList>
    </citation>
    <scope>NUCLEOTIDE SEQUENCE [LARGE SCALE GENOMIC DNA]</scope>
    <source>
        <strain evidence="5 6">NCK973</strain>
    </source>
</reference>
<feature type="signal peptide" evidence="2">
    <location>
        <begin position="1"/>
        <end position="23"/>
    </location>
</feature>
<evidence type="ECO:0000256" key="1">
    <source>
        <dbReference type="SAM" id="MobiDB-lite"/>
    </source>
</evidence>
<organism evidence="5 6">
    <name type="scientific">Lactobacillus crispatus</name>
    <dbReference type="NCBI Taxonomy" id="47770"/>
    <lineage>
        <taxon>Bacteria</taxon>
        <taxon>Bacillati</taxon>
        <taxon>Bacillota</taxon>
        <taxon>Bacilli</taxon>
        <taxon>Lactobacillales</taxon>
        <taxon>Lactobacillaceae</taxon>
        <taxon>Lactobacillus</taxon>
    </lineage>
</organism>
<proteinExistence type="predicted"/>
<dbReference type="InterPro" id="IPR055005">
    <property type="entry name" value="SlpA_D2"/>
</dbReference>
<dbReference type="InterPro" id="IPR004903">
    <property type="entry name" value="S-layer_prot"/>
</dbReference>
<comment type="caution">
    <text evidence="5">The sequence shown here is derived from an EMBL/GenBank/DDBJ whole genome shotgun (WGS) entry which is preliminary data.</text>
</comment>
<dbReference type="Gene3D" id="2.60.40.10">
    <property type="entry name" value="Immunoglobulins"/>
    <property type="match status" value="1"/>
</dbReference>
<dbReference type="GO" id="GO:0009274">
    <property type="term" value="C:peptidoglycan-based cell wall"/>
    <property type="evidence" value="ECO:0007669"/>
    <property type="project" value="InterPro"/>
</dbReference>
<evidence type="ECO:0000259" key="4">
    <source>
        <dbReference type="Pfam" id="PF22797"/>
    </source>
</evidence>
<feature type="domain" description="S-layer protein C-terminal" evidence="3">
    <location>
        <begin position="400"/>
        <end position="467"/>
    </location>
</feature>
<evidence type="ECO:0000313" key="5">
    <source>
        <dbReference type="EMBL" id="KAA8799038.1"/>
    </source>
</evidence>
<dbReference type="Proteomes" id="UP000322051">
    <property type="component" value="Unassembled WGS sequence"/>
</dbReference>
<dbReference type="AlphaFoldDB" id="A0AB73BRR7"/>
<dbReference type="InterPro" id="IPR013783">
    <property type="entry name" value="Ig-like_fold"/>
</dbReference>
<evidence type="ECO:0000259" key="3">
    <source>
        <dbReference type="Pfam" id="PF03217"/>
    </source>
</evidence>
<dbReference type="RefSeq" id="WP_131501406.1">
    <property type="nucleotide sequence ID" value="NZ_JAATOH010000042.1"/>
</dbReference>
<dbReference type="PRINTS" id="PR01729">
    <property type="entry name" value="SURFACELAYER"/>
</dbReference>
<accession>A0AB73BRR7</accession>
<feature type="chain" id="PRO_5044496546" evidence="2">
    <location>
        <begin position="24"/>
        <end position="471"/>
    </location>
</feature>
<feature type="compositionally biased region" description="Low complexity" evidence="1">
    <location>
        <begin position="37"/>
        <end position="46"/>
    </location>
</feature>
<evidence type="ECO:0000256" key="2">
    <source>
        <dbReference type="SAM" id="SignalP"/>
    </source>
</evidence>
<feature type="domain" description="S-layer protein C-terminal" evidence="3">
    <location>
        <begin position="288"/>
        <end position="336"/>
    </location>
</feature>
<sequence length="471" mass="50684">MRKNTRIVTAAAAALLAVAPVVSGVAPVNNSVSAEVKSAKSTTKTAPKITLTNPNDKPAEGTPYFVQTNGDKETIVKTGDISLGANSVNEIINQIKKANYQVKVDGQNVTVSQLSDSEIMSAVYTGLSQAGITVNSNGTFSQPANTFTVSLSVTASNKQVATLPITVKPFNVSTDYSANPVITYNGKTYNHNQAIEADFGYVPVNGTVDTAAIQKAFSAVASSSDKTALSVAVDTSKVNPAVAGSYPVTVTATNANQKSTVLTFNLNVGIKGAKYQVANSTDGKAIVIYSINGNTVSATSATINNGTSVPTFGTVEVNGTSYTRINGENTNQFVLTSVFNKVEKSESHVVMVDSRAYDKDGNYLGHMYYAYDNIDIVPTVVTIKGKTYYKVANKDEYVRVTNITGNQRTLKHNAYIYWSSYRRTPGTGKMYRGQTVTTYGGQMRFKNGKKYYRIEGCRNNNKRYIKAVNFY</sequence>
<evidence type="ECO:0000313" key="6">
    <source>
        <dbReference type="Proteomes" id="UP000322051"/>
    </source>
</evidence>